<protein>
    <recommendedName>
        <fullName evidence="3">DUF4296 domain-containing protein</fullName>
    </recommendedName>
</protein>
<name>N6X280_9GAMM</name>
<organism evidence="1 2">
    <name type="scientific">Marinobacter nanhaiticus D15-8W</name>
    <dbReference type="NCBI Taxonomy" id="626887"/>
    <lineage>
        <taxon>Bacteria</taxon>
        <taxon>Pseudomonadati</taxon>
        <taxon>Pseudomonadota</taxon>
        <taxon>Gammaproteobacteria</taxon>
        <taxon>Pseudomonadales</taxon>
        <taxon>Marinobacteraceae</taxon>
        <taxon>Marinobacter</taxon>
    </lineage>
</organism>
<dbReference type="AlphaFoldDB" id="N6X280"/>
<evidence type="ECO:0000313" key="2">
    <source>
        <dbReference type="Proteomes" id="UP000013165"/>
    </source>
</evidence>
<dbReference type="PATRIC" id="fig|626887.3.peg.1471"/>
<dbReference type="HOGENOM" id="CLU_160721_0_0_6"/>
<dbReference type="Proteomes" id="UP000013165">
    <property type="component" value="Unassembled WGS sequence"/>
</dbReference>
<dbReference type="RefSeq" id="WP_004579454.1">
    <property type="nucleotide sequence ID" value="NZ_AP028878.1"/>
</dbReference>
<keyword evidence="2" id="KW-1185">Reference proteome</keyword>
<evidence type="ECO:0000313" key="1">
    <source>
        <dbReference type="EMBL" id="ENO15158.1"/>
    </source>
</evidence>
<reference evidence="1 2" key="1">
    <citation type="journal article" date="2013" name="Genome Announc.">
        <title>Genome Sequence of the Polycyclic Aromatic Hydrocarbon-Degrading Bacterium Strain Marinobacter nanhaiticus D15-8WT.</title>
        <authorList>
            <person name="Cui Z."/>
            <person name="Gao W."/>
            <person name="Li Q."/>
            <person name="Xu G."/>
            <person name="Zheng L."/>
        </authorList>
    </citation>
    <scope>NUCLEOTIDE SEQUENCE [LARGE SCALE GENOMIC DNA]</scope>
    <source>
        <strain evidence="1 2">D15-8W</strain>
    </source>
</reference>
<accession>N6X280</accession>
<evidence type="ECO:0008006" key="3">
    <source>
        <dbReference type="Google" id="ProtNLM"/>
    </source>
</evidence>
<dbReference type="OrthoDB" id="6169381at2"/>
<dbReference type="PROSITE" id="PS51257">
    <property type="entry name" value="PROKAR_LIPOPROTEIN"/>
    <property type="match status" value="1"/>
</dbReference>
<sequence>MSRLRFGVVVLLLALSGCQTLGSSEERRIGEMVQSIEAAIAAPGDPESLATVARYGTDTRYYVMIRGWLVQELRGVESQLEASRDSQLKAEFQQKADFLRSAIRRIDLE</sequence>
<proteinExistence type="predicted"/>
<dbReference type="EMBL" id="APLQ01000011">
    <property type="protein sequence ID" value="ENO15158.1"/>
    <property type="molecule type" value="Genomic_DNA"/>
</dbReference>
<dbReference type="eggNOG" id="ENOG5034BKA">
    <property type="taxonomic scope" value="Bacteria"/>
</dbReference>
<dbReference type="STRING" id="626887.J057_07406"/>
<gene>
    <name evidence="1" type="ORF">J057_07406</name>
</gene>
<comment type="caution">
    <text evidence="1">The sequence shown here is derived from an EMBL/GenBank/DDBJ whole genome shotgun (WGS) entry which is preliminary data.</text>
</comment>